<accession>A0A1H6U7C3</accession>
<dbReference type="AlphaFoldDB" id="A0A1H6U7C3"/>
<keyword evidence="2" id="KW-1185">Reference proteome</keyword>
<name>A0A1H6U7C3_9FIRM</name>
<proteinExistence type="predicted"/>
<gene>
    <name evidence="1" type="ORF">SAMN05660742_101274</name>
</gene>
<sequence length="347" mass="40748">MKESFLTYFKAYGRKIISLTELEKICPAPYSYEEFCDVIQSFVKTGILSDYGAKHGSCREGVLCQKYRINLSRLIRDDREKLQREMIQMQVSHLMDLSYYFKASWIEWKKDKPRLKKIADYLKLYGFPRDEVTEQERSYQIFGDEQVLLQGGMTLLEKLNLREKMRITNCPDPLMVAINPSVLLKDAHRHLIVENKAVYYALLPILPETEFSSLTFGGGWKIIGNLFVLPRQLGLTGQQHFFYYFGNLDLEGIAIWYGLQAKLPVQLAMPFYRELFNMDCSSGKVEQSVNCQALDAFCEAWDELDARRIRRMLLRDHTYYPQECLTKEQLVLCWHKLTVETQRDLFQ</sequence>
<dbReference type="Proteomes" id="UP000199662">
    <property type="component" value="Unassembled WGS sequence"/>
</dbReference>
<protein>
    <recommendedName>
        <fullName evidence="3">Wadjet protein JetD C-terminal domain-containing protein</fullName>
    </recommendedName>
</protein>
<dbReference type="RefSeq" id="WP_091828511.1">
    <property type="nucleotide sequence ID" value="NZ_FNZK01000001.1"/>
</dbReference>
<dbReference type="EMBL" id="FNZK01000001">
    <property type="protein sequence ID" value="SEI86474.1"/>
    <property type="molecule type" value="Genomic_DNA"/>
</dbReference>
<reference evidence="1 2" key="1">
    <citation type="submission" date="2016-10" db="EMBL/GenBank/DDBJ databases">
        <authorList>
            <person name="de Groot N.N."/>
        </authorList>
    </citation>
    <scope>NUCLEOTIDE SEQUENCE [LARGE SCALE GENOMIC DNA]</scope>
    <source>
        <strain evidence="1 2">DSM 2179</strain>
    </source>
</reference>
<evidence type="ECO:0008006" key="3">
    <source>
        <dbReference type="Google" id="ProtNLM"/>
    </source>
</evidence>
<dbReference type="STRING" id="84035.SAMN05660742_101274"/>
<evidence type="ECO:0000313" key="2">
    <source>
        <dbReference type="Proteomes" id="UP000199662"/>
    </source>
</evidence>
<organism evidence="1 2">
    <name type="scientific">Propionispira arboris</name>
    <dbReference type="NCBI Taxonomy" id="84035"/>
    <lineage>
        <taxon>Bacteria</taxon>
        <taxon>Bacillati</taxon>
        <taxon>Bacillota</taxon>
        <taxon>Negativicutes</taxon>
        <taxon>Selenomonadales</taxon>
        <taxon>Selenomonadaceae</taxon>
        <taxon>Propionispira</taxon>
    </lineage>
</organism>
<evidence type="ECO:0000313" key="1">
    <source>
        <dbReference type="EMBL" id="SEI86474.1"/>
    </source>
</evidence>